<dbReference type="Proteomes" id="UP000237662">
    <property type="component" value="Unassembled WGS sequence"/>
</dbReference>
<dbReference type="RefSeq" id="WP_104418103.1">
    <property type="nucleotide sequence ID" value="NZ_PTJC01000005.1"/>
</dbReference>
<protein>
    <submittedName>
        <fullName evidence="2">Uncharacterized protein</fullName>
    </submittedName>
</protein>
<keyword evidence="1" id="KW-0812">Transmembrane</keyword>
<dbReference type="OrthoDB" id="1494378at2"/>
<dbReference type="AlphaFoldDB" id="A0A2S6I7L9"/>
<organism evidence="2 3">
    <name type="scientific">Neolewinella xylanilytica</name>
    <dbReference type="NCBI Taxonomy" id="1514080"/>
    <lineage>
        <taxon>Bacteria</taxon>
        <taxon>Pseudomonadati</taxon>
        <taxon>Bacteroidota</taxon>
        <taxon>Saprospiria</taxon>
        <taxon>Saprospirales</taxon>
        <taxon>Lewinellaceae</taxon>
        <taxon>Neolewinella</taxon>
    </lineage>
</organism>
<evidence type="ECO:0000313" key="2">
    <source>
        <dbReference type="EMBL" id="PPK87504.1"/>
    </source>
</evidence>
<keyword evidence="1" id="KW-1133">Transmembrane helix</keyword>
<feature type="transmembrane region" description="Helical" evidence="1">
    <location>
        <begin position="35"/>
        <end position="60"/>
    </location>
</feature>
<sequence length="198" mass="22451">MSYRPPYQWLADVGSVILVLFVVVAYRFYPQSTPSWSFTLASLLAIAVLVAVSTELYLMLRDYRAGYFYPMRNASLFVLLLSLFGIPAYLIYAWITGLYLGPATLLLVPVFLTLVTRNLFRVRLDGLSLRAKTGFGSPREVALFNVEEVKLEEDKITVESGGQPPIQLLRVFFFPVHWKAIRTRLSTLRGSGLHRPVE</sequence>
<proteinExistence type="predicted"/>
<feature type="transmembrane region" description="Helical" evidence="1">
    <location>
        <begin position="9"/>
        <end position="29"/>
    </location>
</feature>
<gene>
    <name evidence="2" type="ORF">CLV84_0447</name>
</gene>
<name>A0A2S6I7L9_9BACT</name>
<feature type="transmembrane region" description="Helical" evidence="1">
    <location>
        <begin position="98"/>
        <end position="120"/>
    </location>
</feature>
<keyword evidence="1" id="KW-0472">Membrane</keyword>
<feature type="transmembrane region" description="Helical" evidence="1">
    <location>
        <begin position="72"/>
        <end position="92"/>
    </location>
</feature>
<reference evidence="2 3" key="1">
    <citation type="submission" date="2018-02" db="EMBL/GenBank/DDBJ databases">
        <title>Genomic Encyclopedia of Archaeal and Bacterial Type Strains, Phase II (KMG-II): from individual species to whole genera.</title>
        <authorList>
            <person name="Goeker M."/>
        </authorList>
    </citation>
    <scope>NUCLEOTIDE SEQUENCE [LARGE SCALE GENOMIC DNA]</scope>
    <source>
        <strain evidence="2 3">DSM 29526</strain>
    </source>
</reference>
<comment type="caution">
    <text evidence="2">The sequence shown here is derived from an EMBL/GenBank/DDBJ whole genome shotgun (WGS) entry which is preliminary data.</text>
</comment>
<evidence type="ECO:0000256" key="1">
    <source>
        <dbReference type="SAM" id="Phobius"/>
    </source>
</evidence>
<evidence type="ECO:0000313" key="3">
    <source>
        <dbReference type="Proteomes" id="UP000237662"/>
    </source>
</evidence>
<dbReference type="EMBL" id="PTJC01000005">
    <property type="protein sequence ID" value="PPK87504.1"/>
    <property type="molecule type" value="Genomic_DNA"/>
</dbReference>
<accession>A0A2S6I7L9</accession>
<keyword evidence="3" id="KW-1185">Reference proteome</keyword>